<dbReference type="EMBL" id="MIHC01000043">
    <property type="protein sequence ID" value="ODR03653.1"/>
    <property type="molecule type" value="Genomic_DNA"/>
</dbReference>
<evidence type="ECO:0000313" key="3">
    <source>
        <dbReference type="Proteomes" id="UP000094224"/>
    </source>
</evidence>
<dbReference type="PANTHER" id="PTHR42791:SF1">
    <property type="entry name" value="N-ACETYLTRANSFERASE DOMAIN-CONTAINING PROTEIN"/>
    <property type="match status" value="1"/>
</dbReference>
<accession>A0A1E3SPW2</accession>
<dbReference type="GO" id="GO:0016747">
    <property type="term" value="F:acyltransferase activity, transferring groups other than amino-acyl groups"/>
    <property type="evidence" value="ECO:0007669"/>
    <property type="project" value="InterPro"/>
</dbReference>
<protein>
    <submittedName>
        <fullName evidence="2">GNAT family N-acetyltransferase</fullName>
    </submittedName>
</protein>
<dbReference type="OrthoDB" id="7057833at2"/>
<dbReference type="AlphaFoldDB" id="A0A1E3SPW2"/>
<reference evidence="3" key="1">
    <citation type="submission" date="2016-09" db="EMBL/GenBank/DDBJ databases">
        <authorList>
            <person name="Greninger A.L."/>
            <person name="Jerome K.R."/>
            <person name="Mcnair B."/>
            <person name="Wallis C."/>
            <person name="Fang F."/>
        </authorList>
    </citation>
    <scope>NUCLEOTIDE SEQUENCE [LARGE SCALE GENOMIC DNA]</scope>
    <source>
        <strain evidence="3">BC1_M4</strain>
    </source>
</reference>
<dbReference type="Gene3D" id="3.40.630.30">
    <property type="match status" value="1"/>
</dbReference>
<organism evidence="2 3">
    <name type="scientific">Mycobacterium sherrisii</name>
    <dbReference type="NCBI Taxonomy" id="243061"/>
    <lineage>
        <taxon>Bacteria</taxon>
        <taxon>Bacillati</taxon>
        <taxon>Actinomycetota</taxon>
        <taxon>Actinomycetes</taxon>
        <taxon>Mycobacteriales</taxon>
        <taxon>Mycobacteriaceae</taxon>
        <taxon>Mycobacterium</taxon>
        <taxon>Mycobacterium simiae complex</taxon>
    </lineage>
</organism>
<dbReference type="PANTHER" id="PTHR42791">
    <property type="entry name" value="GNAT FAMILY ACETYLTRANSFERASE"/>
    <property type="match status" value="1"/>
</dbReference>
<dbReference type="InterPro" id="IPR016181">
    <property type="entry name" value="Acyl_CoA_acyltransferase"/>
</dbReference>
<proteinExistence type="predicted"/>
<comment type="caution">
    <text evidence="2">The sequence shown here is derived from an EMBL/GenBank/DDBJ whole genome shotgun (WGS) entry which is preliminary data.</text>
</comment>
<dbReference type="InterPro" id="IPR052523">
    <property type="entry name" value="Trichothecene_AcTrans"/>
</dbReference>
<keyword evidence="3" id="KW-1185">Reference proteome</keyword>
<gene>
    <name evidence="2" type="ORF">BHQ21_20980</name>
</gene>
<name>A0A1E3SPW2_9MYCO</name>
<dbReference type="Proteomes" id="UP000094224">
    <property type="component" value="Unassembled WGS sequence"/>
</dbReference>
<dbReference type="PROSITE" id="PS51186">
    <property type="entry name" value="GNAT"/>
    <property type="match status" value="1"/>
</dbReference>
<dbReference type="SUPFAM" id="SSF55729">
    <property type="entry name" value="Acyl-CoA N-acyltransferases (Nat)"/>
    <property type="match status" value="1"/>
</dbReference>
<feature type="domain" description="N-acetyltransferase" evidence="1">
    <location>
        <begin position="130"/>
        <end position="210"/>
    </location>
</feature>
<keyword evidence="2" id="KW-0808">Transferase</keyword>
<dbReference type="CDD" id="cd04301">
    <property type="entry name" value="NAT_SF"/>
    <property type="match status" value="1"/>
</dbReference>
<dbReference type="InterPro" id="IPR000182">
    <property type="entry name" value="GNAT_dom"/>
</dbReference>
<evidence type="ECO:0000259" key="1">
    <source>
        <dbReference type="PROSITE" id="PS51186"/>
    </source>
</evidence>
<evidence type="ECO:0000313" key="2">
    <source>
        <dbReference type="EMBL" id="ODR03653.1"/>
    </source>
</evidence>
<dbReference type="RefSeq" id="WP_069402213.1">
    <property type="nucleotide sequence ID" value="NZ_JACKTB010000005.1"/>
</dbReference>
<sequence length="212" mass="23509">MAAQARPARKADLHALSVTMSRAFFDDPVMMWIFPDTRLRAAHLTRMFAAMTRHHHLPHGGVEVAHPGADPGTGAGPGGGGIGAAALWDPPNQWRESRSAEFAMMPAFLRVFGLRSGTARAIQETMKRKHPEEPHWYLAAIGSDPSVRGQGYGQALMRSRLDRCDAEYCPAYLESTKPENVPYYQRFGFSVMEEIPLPGGGPPLWAMWRDPR</sequence>
<dbReference type="Pfam" id="PF00583">
    <property type="entry name" value="Acetyltransf_1"/>
    <property type="match status" value="1"/>
</dbReference>
<dbReference type="STRING" id="243061.AWC25_18845"/>